<evidence type="ECO:0000313" key="4">
    <source>
        <dbReference type="Proteomes" id="UP001652503"/>
    </source>
</evidence>
<dbReference type="InterPro" id="IPR050483">
    <property type="entry name" value="CoA-transferase_III_domain"/>
</dbReference>
<dbReference type="InterPro" id="IPR003673">
    <property type="entry name" value="CoA-Trfase_fam_III"/>
</dbReference>
<dbReference type="Pfam" id="PF02515">
    <property type="entry name" value="CoA_transf_3"/>
    <property type="match status" value="1"/>
</dbReference>
<sequence length="384" mass="39823">MKTGDGPLSGFRVLDFTRVLAGPYATALLADLGADVIKVEGPQGDEYRHVGPFRDGESALFQTVNRGKRSVVLDLKDPRDVAVARDLAAAADVVVENFRPGVMARLGLGAEALMAANPKLVYASISGFGQSGPNADRPAYDIILQAMTGLMHVTGHPDGPPTMVGEAMGDVAGGVFATLGIVSALLERERTGRGRLIDVALHDSLAAMMPTAAARVLICGENPQRSGNCHALSAPFGVYPAGTGYFAVAVLNDHLFSAFCNVIGQPGLAADPRFASDTLRRANEPALALAITDWAANLTAEAAVTRLAAAGVPAAELTSAEAAWTSAQSVERALHTGVTHPAIGQISVPEQPVHFAGLARGGRRAAPTLDQDGAAIRAGQEGWR</sequence>
<dbReference type="EMBL" id="JAOWLA010000027">
    <property type="protein sequence ID" value="MCV2866771.1"/>
    <property type="molecule type" value="Genomic_DNA"/>
</dbReference>
<evidence type="ECO:0000256" key="2">
    <source>
        <dbReference type="SAM" id="MobiDB-lite"/>
    </source>
</evidence>
<name>A0ABT2Z6R8_9RHOB</name>
<dbReference type="PANTHER" id="PTHR48207:SF3">
    <property type="entry name" value="SUCCINATE--HYDROXYMETHYLGLUTARATE COA-TRANSFERASE"/>
    <property type="match status" value="1"/>
</dbReference>
<keyword evidence="4" id="KW-1185">Reference proteome</keyword>
<feature type="region of interest" description="Disordered" evidence="2">
    <location>
        <begin position="364"/>
        <end position="384"/>
    </location>
</feature>
<dbReference type="Gene3D" id="3.40.50.10540">
    <property type="entry name" value="Crotonobetainyl-coa:carnitine coa-transferase, domain 1"/>
    <property type="match status" value="1"/>
</dbReference>
<dbReference type="Proteomes" id="UP001652503">
    <property type="component" value="Unassembled WGS sequence"/>
</dbReference>
<protein>
    <submittedName>
        <fullName evidence="3">CoA transferase</fullName>
    </submittedName>
</protein>
<reference evidence="3 4" key="1">
    <citation type="submission" date="2022-10" db="EMBL/GenBank/DDBJ databases">
        <title>Defluviimonas sp. nov., isolated from ocean surface water.</title>
        <authorList>
            <person name="He W."/>
            <person name="Wang L."/>
            <person name="Zhang D.-F."/>
        </authorList>
    </citation>
    <scope>NUCLEOTIDE SEQUENCE [LARGE SCALE GENOMIC DNA]</scope>
    <source>
        <strain evidence="3 4">WL0075</strain>
    </source>
</reference>
<accession>A0ABT2Z6R8</accession>
<dbReference type="SUPFAM" id="SSF89796">
    <property type="entry name" value="CoA-transferase family III (CaiB/BaiF)"/>
    <property type="match status" value="1"/>
</dbReference>
<proteinExistence type="predicted"/>
<keyword evidence="1 3" id="KW-0808">Transferase</keyword>
<dbReference type="InterPro" id="IPR044855">
    <property type="entry name" value="CoA-Trfase_III_dom3_sf"/>
</dbReference>
<evidence type="ECO:0000256" key="1">
    <source>
        <dbReference type="ARBA" id="ARBA00022679"/>
    </source>
</evidence>
<gene>
    <name evidence="3" type="ORF">OE647_18835</name>
</gene>
<dbReference type="GO" id="GO:0016740">
    <property type="term" value="F:transferase activity"/>
    <property type="evidence" value="ECO:0007669"/>
    <property type="project" value="UniProtKB-KW"/>
</dbReference>
<dbReference type="InterPro" id="IPR023606">
    <property type="entry name" value="CoA-Trfase_III_dom_1_sf"/>
</dbReference>
<evidence type="ECO:0000313" key="3">
    <source>
        <dbReference type="EMBL" id="MCV2866771.1"/>
    </source>
</evidence>
<dbReference type="RefSeq" id="WP_263723304.1">
    <property type="nucleotide sequence ID" value="NZ_JAOWLA010000027.1"/>
</dbReference>
<comment type="caution">
    <text evidence="3">The sequence shown here is derived from an EMBL/GenBank/DDBJ whole genome shotgun (WGS) entry which is preliminary data.</text>
</comment>
<organism evidence="3 4">
    <name type="scientific">Albidovulum sediminicola</name>
    <dbReference type="NCBI Taxonomy" id="2984331"/>
    <lineage>
        <taxon>Bacteria</taxon>
        <taxon>Pseudomonadati</taxon>
        <taxon>Pseudomonadota</taxon>
        <taxon>Alphaproteobacteria</taxon>
        <taxon>Rhodobacterales</taxon>
        <taxon>Paracoccaceae</taxon>
        <taxon>Albidovulum</taxon>
    </lineage>
</organism>
<dbReference type="PANTHER" id="PTHR48207">
    <property type="entry name" value="SUCCINATE--HYDROXYMETHYLGLUTARATE COA-TRANSFERASE"/>
    <property type="match status" value="1"/>
</dbReference>
<dbReference type="Gene3D" id="3.30.1540.10">
    <property type="entry name" value="formyl-coa transferase, domain 3"/>
    <property type="match status" value="1"/>
</dbReference>